<dbReference type="EMBL" id="CP012502">
    <property type="protein sequence ID" value="AOM84009.1"/>
    <property type="molecule type" value="Genomic_DNA"/>
</dbReference>
<gene>
    <name evidence="4" type="primary">yliI</name>
    <name evidence="4" type="ORF">BBEV_2671</name>
</gene>
<feature type="domain" description="Glucose/Sorbosone dehydrogenase" evidence="3">
    <location>
        <begin position="96"/>
        <end position="387"/>
    </location>
</feature>
<feature type="chain" id="PRO_5039024985" evidence="2">
    <location>
        <begin position="27"/>
        <end position="405"/>
    </location>
</feature>
<keyword evidence="2" id="KW-0732">Signal</keyword>
<protein>
    <submittedName>
        <fullName evidence="4">Soluble aldose sugar dehydrogenase yliI</fullName>
    </submittedName>
</protein>
<dbReference type="Pfam" id="PF07995">
    <property type="entry name" value="GSDH"/>
    <property type="match status" value="1"/>
</dbReference>
<sequence>MMNHQLYGITALLIGLMLFMAGCQPANNTTAEPDSVQETDPETNNEETEMDNHEGENENEDAENNHQENSADDESSIPILEMTTGDWSVETVAENLEVPWSLQKSGHTFYLTDRDGHILEVENGDVERFELETSDPVAHEGEGGLLGFLLADDFDESKEAFAYYTYMGQSALQNRVIQVSHDNGSWQETAILLDEIPGDRIHNGGRLAIGPDDYLYVTTGDANVPSLSQDEENLAGKILRMTQGGEVPDDNPFDGSFVYSTGHRNPQGLSWASDGTMYSSEHGPTAQDEINIIEPGLNYGWPEIEGDESRDGMEDPAIHSGSETWAPSGTAVYDDHLLVTGLRGSALYVYDEEAEELREIYGGEGRLRDVYVEDEHIYLITNNTDGRGDPAANDDRILRLSWNDE</sequence>
<dbReference type="PANTHER" id="PTHR19328">
    <property type="entry name" value="HEDGEHOG-INTERACTING PROTEIN"/>
    <property type="match status" value="1"/>
</dbReference>
<dbReference type="Proteomes" id="UP000094463">
    <property type="component" value="Chromosome"/>
</dbReference>
<feature type="compositionally biased region" description="Acidic residues" evidence="1">
    <location>
        <begin position="35"/>
        <end position="49"/>
    </location>
</feature>
<evidence type="ECO:0000313" key="4">
    <source>
        <dbReference type="EMBL" id="AOM84009.1"/>
    </source>
</evidence>
<dbReference type="KEGG" id="bbev:BBEV_2671"/>
<evidence type="ECO:0000313" key="5">
    <source>
        <dbReference type="Proteomes" id="UP000094463"/>
    </source>
</evidence>
<evidence type="ECO:0000259" key="3">
    <source>
        <dbReference type="Pfam" id="PF07995"/>
    </source>
</evidence>
<reference evidence="4 5" key="1">
    <citation type="submission" date="2015-08" db="EMBL/GenBank/DDBJ databases">
        <title>The complete genome sequence of Bacillus beveridgei MLTeJB.</title>
        <authorList>
            <person name="Hanson T.E."/>
            <person name="Mesa C."/>
            <person name="Basesman S.M."/>
            <person name="Oremland R.S."/>
        </authorList>
    </citation>
    <scope>NUCLEOTIDE SEQUENCE [LARGE SCALE GENOMIC DNA]</scope>
    <source>
        <strain evidence="4 5">MLTeJB</strain>
    </source>
</reference>
<dbReference type="InterPro" id="IPR011041">
    <property type="entry name" value="Quinoprot_gluc/sorb_DH_b-prop"/>
</dbReference>
<feature type="signal peptide" evidence="2">
    <location>
        <begin position="1"/>
        <end position="26"/>
    </location>
</feature>
<evidence type="ECO:0000256" key="1">
    <source>
        <dbReference type="SAM" id="MobiDB-lite"/>
    </source>
</evidence>
<dbReference type="PATRIC" id="fig|632773.3.peg.2810"/>
<name>A0A1D7QYD3_9BACI</name>
<dbReference type="STRING" id="632773.BBEV_2671"/>
<accession>A0A1D7QYD3</accession>
<dbReference type="InterPro" id="IPR011042">
    <property type="entry name" value="6-blade_b-propeller_TolB-like"/>
</dbReference>
<dbReference type="PANTHER" id="PTHR19328:SF13">
    <property type="entry name" value="HIPL1 PROTEIN"/>
    <property type="match status" value="1"/>
</dbReference>
<evidence type="ECO:0000256" key="2">
    <source>
        <dbReference type="SAM" id="SignalP"/>
    </source>
</evidence>
<organism evidence="4 5">
    <name type="scientific">Salisediminibacterium beveridgei</name>
    <dbReference type="NCBI Taxonomy" id="632773"/>
    <lineage>
        <taxon>Bacteria</taxon>
        <taxon>Bacillati</taxon>
        <taxon>Bacillota</taxon>
        <taxon>Bacilli</taxon>
        <taxon>Bacillales</taxon>
        <taxon>Bacillaceae</taxon>
        <taxon>Salisediminibacterium</taxon>
    </lineage>
</organism>
<dbReference type="InterPro" id="IPR012938">
    <property type="entry name" value="Glc/Sorbosone_DH"/>
</dbReference>
<feature type="region of interest" description="Disordered" evidence="1">
    <location>
        <begin position="28"/>
        <end position="78"/>
    </location>
</feature>
<dbReference type="SUPFAM" id="SSF50952">
    <property type="entry name" value="Soluble quinoprotein glucose dehydrogenase"/>
    <property type="match status" value="1"/>
</dbReference>
<keyword evidence="5" id="KW-1185">Reference proteome</keyword>
<dbReference type="Gene3D" id="2.120.10.30">
    <property type="entry name" value="TolB, C-terminal domain"/>
    <property type="match status" value="1"/>
</dbReference>
<proteinExistence type="predicted"/>
<dbReference type="AlphaFoldDB" id="A0A1D7QYD3"/>